<dbReference type="InterPro" id="IPR020003">
    <property type="entry name" value="ATPase_a/bsu_AS"/>
</dbReference>
<organism evidence="4 5">
    <name type="scientific">Mycoplasma cottewii</name>
    <dbReference type="NCBI Taxonomy" id="51364"/>
    <lineage>
        <taxon>Bacteria</taxon>
        <taxon>Bacillati</taxon>
        <taxon>Mycoplasmatota</taxon>
        <taxon>Mollicutes</taxon>
        <taxon>Mycoplasmataceae</taxon>
        <taxon>Mycoplasma</taxon>
    </lineage>
</organism>
<keyword evidence="2" id="KW-1278">Translocase</keyword>
<keyword evidence="5" id="KW-1185">Reference proteome</keyword>
<keyword evidence="1" id="KW-0813">Transport</keyword>
<name>A0ABY5U048_9MOLU</name>
<dbReference type="SMART" id="SM00382">
    <property type="entry name" value="AAA"/>
    <property type="match status" value="1"/>
</dbReference>
<dbReference type="InterPro" id="IPR000194">
    <property type="entry name" value="ATPase_F1/V1/A1_a/bsu_nucl-bd"/>
</dbReference>
<dbReference type="EMBL" id="CP103424">
    <property type="protein sequence ID" value="UWD34853.1"/>
    <property type="molecule type" value="Genomic_DNA"/>
</dbReference>
<dbReference type="NCBIfam" id="NF005523">
    <property type="entry name" value="PRK07165.1"/>
    <property type="match status" value="1"/>
</dbReference>
<dbReference type="SUPFAM" id="SSF52540">
    <property type="entry name" value="P-loop containing nucleoside triphosphate hydrolases"/>
    <property type="match status" value="1"/>
</dbReference>
<dbReference type="PROSITE" id="PS00152">
    <property type="entry name" value="ATPASE_ALPHA_BETA"/>
    <property type="match status" value="1"/>
</dbReference>
<dbReference type="Pfam" id="PF00006">
    <property type="entry name" value="ATP-synt_ab"/>
    <property type="match status" value="1"/>
</dbReference>
<evidence type="ECO:0000256" key="1">
    <source>
        <dbReference type="ARBA" id="ARBA00022448"/>
    </source>
</evidence>
<dbReference type="CDD" id="cd01132">
    <property type="entry name" value="F1-ATPase_alpha_CD"/>
    <property type="match status" value="1"/>
</dbReference>
<evidence type="ECO:0000256" key="2">
    <source>
        <dbReference type="ARBA" id="ARBA00022967"/>
    </source>
</evidence>
<proteinExistence type="predicted"/>
<reference evidence="4" key="1">
    <citation type="submission" date="2022-08" db="EMBL/GenBank/DDBJ databases">
        <title>Complete genome sequence of Mycoplasma cottewii type strain VIS.</title>
        <authorList>
            <person name="Spergser J."/>
        </authorList>
    </citation>
    <scope>NUCLEOTIDE SEQUENCE</scope>
    <source>
        <strain evidence="4">VIS</strain>
    </source>
</reference>
<dbReference type="Proteomes" id="UP001059819">
    <property type="component" value="Chromosome"/>
</dbReference>
<dbReference type="PANTHER" id="PTHR48082">
    <property type="entry name" value="ATP SYNTHASE SUBUNIT ALPHA, MITOCHONDRIAL"/>
    <property type="match status" value="1"/>
</dbReference>
<evidence type="ECO:0000259" key="3">
    <source>
        <dbReference type="SMART" id="SM00382"/>
    </source>
</evidence>
<sequence>MNTKINKNVSNINPKIVAIYDYIVQVEGKFDYCQQQVFTSVKNKEVRLFLISASENFAYLLANLEGQKLSIGDEIELSDQSDEVFTSKQHFNKVIDIYGNAILPTNEVIKKDKNDASSKIFKVNQDLMRVQRLNEQLYTGLTVIDLLIPIGKGQRELIIGDRQTGKTHIALNTVINQSQKGVKCVYVAIGQKRETISRIYNTLEKHDALKNTIIIDAPATSAYEQYLAPYIGMAHAENISLTDDVLIIFDDLTKHANIFREIALLSNRPVGKEAMPGDMFFAHSQLLERAGSFKNTKTITALPIIQTTDNDLTSLVASNVISITDGQIVTSSKLFSQGVLPAIDIDFSVSRTGSSVQNKSMTKIASDIGKTYRKYKRQLKLASLDYKLNDQVADLMYKGKMIDKLFLQKGYLLYTYNFILMMSKIIQWSLIKTVKDEQKALLFLDYFINNHNEGQRQFELIKSSDQYDEEMTRNYFLFVLKQYSDYLDLNWDIENDYDFLEIDKLFLEKAAQKLGDK</sequence>
<dbReference type="InterPro" id="IPR033732">
    <property type="entry name" value="ATP_synth_F1_a_nt-bd_dom"/>
</dbReference>
<dbReference type="PANTHER" id="PTHR48082:SF2">
    <property type="entry name" value="ATP SYNTHASE SUBUNIT ALPHA, MITOCHONDRIAL"/>
    <property type="match status" value="1"/>
</dbReference>
<evidence type="ECO:0000313" key="5">
    <source>
        <dbReference type="Proteomes" id="UP001059819"/>
    </source>
</evidence>
<protein>
    <submittedName>
        <fullName evidence="4">ATP F0F1 synthase subunit alpha</fullName>
    </submittedName>
</protein>
<dbReference type="RefSeq" id="WP_259430037.1">
    <property type="nucleotide sequence ID" value="NZ_CP103424.1"/>
</dbReference>
<dbReference type="InterPro" id="IPR003593">
    <property type="entry name" value="AAA+_ATPase"/>
</dbReference>
<gene>
    <name evidence="4" type="ORF">NX779_03520</name>
</gene>
<dbReference type="Gene3D" id="3.40.50.12240">
    <property type="match status" value="1"/>
</dbReference>
<evidence type="ECO:0000313" key="4">
    <source>
        <dbReference type="EMBL" id="UWD34853.1"/>
    </source>
</evidence>
<accession>A0ABY5U048</accession>
<feature type="domain" description="AAA+ ATPase" evidence="3">
    <location>
        <begin position="152"/>
        <end position="334"/>
    </location>
</feature>
<dbReference type="InterPro" id="IPR027417">
    <property type="entry name" value="P-loop_NTPase"/>
</dbReference>
<dbReference type="NCBIfam" id="NF045936">
    <property type="entry name" value="MSC_0619_alpha"/>
    <property type="match status" value="1"/>
</dbReference>
<dbReference type="InterPro" id="IPR005294">
    <property type="entry name" value="ATP_synth_F1_asu"/>
</dbReference>